<dbReference type="InterPro" id="IPR001357">
    <property type="entry name" value="BRCT_dom"/>
</dbReference>
<sequence length="640" mass="74489">MSKYLKDFLKDYQKFIDTQPIYILIELASYAHEQYHLGEGIMSDKLYDDLYDEIKKRDPNNEFLKKVGFEAKKNKVELPYYMGSMDKLKTSEQDKLDKWKKKFNKYDYLVMDKLDGISGMLMKENKTIKFYTRGNGTVGQDITYLINTIPDLKIISKLKDDMVLRGEIIISKQKWKKYESQFSNARNMVSGLVNSKSINTSIMKDIDFVSYEIMKPRMRFSEQFKYLQKNKINTVYNEILDKQDLDFEMLDEILIDRREKSEYEVDGIIIMDDSLNEVNDSGNPDFAFAFKDASEKLTAEVKVNDVEWNVSKDGYIKPKLILEPTKLSGVIISNATAFNAKYIIDNKIGPGSIVKIIRSGDVIPHVLEVIKIAKVKLPEIEYKWNDTKVDFISIGNKSDEQIIKELTFFSDKMDIANLSEGLITNFVENNIDDIFKIINVTKKELSELDGFKEKLVNKIFDNIQTAMENATLVQFMNATNIFGHNFGHKRLEKVFIKYGNNFIKFMKEHTKEEITKEIIKIDGFDEITSNQFSEYIHEFIKVFEKIPKKYQKNIIDNSEIKKVSEKFKGKKFVFSGFRNKEWEEYIVINGGELVNSISKNTSFLITTKKDLEEGNNSKVVKAKEVGVEIVTKEDFEKKFL</sequence>
<feature type="domain" description="BRCT" evidence="8">
    <location>
        <begin position="562"/>
        <end position="633"/>
    </location>
</feature>
<dbReference type="Gene3D" id="3.30.470.30">
    <property type="entry name" value="DNA ligase/mRNA capping enzyme"/>
    <property type="match status" value="1"/>
</dbReference>
<keyword evidence="3" id="KW-0235">DNA replication</keyword>
<proteinExistence type="predicted"/>
<dbReference type="GO" id="GO:0006281">
    <property type="term" value="P:DNA repair"/>
    <property type="evidence" value="ECO:0007669"/>
    <property type="project" value="InterPro"/>
</dbReference>
<keyword evidence="2" id="KW-0436">Ligase</keyword>
<dbReference type="GO" id="GO:0006260">
    <property type="term" value="P:DNA replication"/>
    <property type="evidence" value="ECO:0007669"/>
    <property type="project" value="UniProtKB-KW"/>
</dbReference>
<dbReference type="Pfam" id="PF00533">
    <property type="entry name" value="BRCT"/>
    <property type="match status" value="1"/>
</dbReference>
<organism evidence="9">
    <name type="scientific">viral metagenome</name>
    <dbReference type="NCBI Taxonomy" id="1070528"/>
    <lineage>
        <taxon>unclassified sequences</taxon>
        <taxon>metagenomes</taxon>
        <taxon>organismal metagenomes</taxon>
    </lineage>
</organism>
<dbReference type="EC" id="6.5.1.2" evidence="1"/>
<evidence type="ECO:0000256" key="1">
    <source>
        <dbReference type="ARBA" id="ARBA00012722"/>
    </source>
</evidence>
<dbReference type="InterPro" id="IPR036420">
    <property type="entry name" value="BRCT_dom_sf"/>
</dbReference>
<dbReference type="SMART" id="SM00532">
    <property type="entry name" value="LIGANc"/>
    <property type="match status" value="1"/>
</dbReference>
<dbReference type="Pfam" id="PF03120">
    <property type="entry name" value="OB_DNA_ligase"/>
    <property type="match status" value="1"/>
</dbReference>
<evidence type="ECO:0000256" key="3">
    <source>
        <dbReference type="ARBA" id="ARBA00022705"/>
    </source>
</evidence>
<dbReference type="Pfam" id="PF01653">
    <property type="entry name" value="DNA_ligase_aden"/>
    <property type="match status" value="1"/>
</dbReference>
<dbReference type="InterPro" id="IPR010995">
    <property type="entry name" value="DNA_repair_Rad51/TF_NusA_a-hlx"/>
</dbReference>
<evidence type="ECO:0000256" key="4">
    <source>
        <dbReference type="ARBA" id="ARBA00022723"/>
    </source>
</evidence>
<dbReference type="SUPFAM" id="SSF56091">
    <property type="entry name" value="DNA ligase/mRNA capping enzyme, catalytic domain"/>
    <property type="match status" value="1"/>
</dbReference>
<dbReference type="Gene3D" id="2.40.50.140">
    <property type="entry name" value="Nucleic acid-binding proteins"/>
    <property type="match status" value="1"/>
</dbReference>
<reference evidence="9" key="1">
    <citation type="journal article" date="2020" name="Nature">
        <title>Giant virus diversity and host interactions through global metagenomics.</title>
        <authorList>
            <person name="Schulz F."/>
            <person name="Roux S."/>
            <person name="Paez-Espino D."/>
            <person name="Jungbluth S."/>
            <person name="Walsh D.A."/>
            <person name="Denef V.J."/>
            <person name="McMahon K.D."/>
            <person name="Konstantinidis K.T."/>
            <person name="Eloe-Fadrosh E.A."/>
            <person name="Kyrpides N.C."/>
            <person name="Woyke T."/>
        </authorList>
    </citation>
    <scope>NUCLEOTIDE SEQUENCE</scope>
    <source>
        <strain evidence="9">GVMAG-M-3300023179-4</strain>
    </source>
</reference>
<dbReference type="SUPFAM" id="SSF52113">
    <property type="entry name" value="BRCT domain"/>
    <property type="match status" value="1"/>
</dbReference>
<evidence type="ECO:0000313" key="9">
    <source>
        <dbReference type="EMBL" id="QHT73667.1"/>
    </source>
</evidence>
<evidence type="ECO:0000259" key="8">
    <source>
        <dbReference type="PROSITE" id="PS50172"/>
    </source>
</evidence>
<dbReference type="InterPro" id="IPR012340">
    <property type="entry name" value="NA-bd_OB-fold"/>
</dbReference>
<evidence type="ECO:0000256" key="2">
    <source>
        <dbReference type="ARBA" id="ARBA00022598"/>
    </source>
</evidence>
<protein>
    <recommendedName>
        <fullName evidence="1">DNA ligase (NAD(+))</fullName>
        <ecNumber evidence="1">6.5.1.2</ecNumber>
    </recommendedName>
</protein>
<evidence type="ECO:0000256" key="5">
    <source>
        <dbReference type="ARBA" id="ARBA00022833"/>
    </source>
</evidence>
<dbReference type="PIRSF" id="PIRSF001604">
    <property type="entry name" value="LigA"/>
    <property type="match status" value="1"/>
</dbReference>
<dbReference type="InterPro" id="IPR001679">
    <property type="entry name" value="DNA_ligase"/>
</dbReference>
<dbReference type="EMBL" id="MN739831">
    <property type="protein sequence ID" value="QHT73667.1"/>
    <property type="molecule type" value="Genomic_DNA"/>
</dbReference>
<name>A0A6C0GZT1_9ZZZZ</name>
<comment type="catalytic activity">
    <reaction evidence="7">
        <text>NAD(+) + (deoxyribonucleotide)n-3'-hydroxyl + 5'-phospho-(deoxyribonucleotide)m = (deoxyribonucleotide)n+m + AMP + beta-nicotinamide D-nucleotide.</text>
        <dbReference type="EC" id="6.5.1.2"/>
    </reaction>
</comment>
<keyword evidence="6" id="KW-0520">NAD</keyword>
<dbReference type="AlphaFoldDB" id="A0A6C0GZT1"/>
<dbReference type="SUPFAM" id="SSF50249">
    <property type="entry name" value="Nucleic acid-binding proteins"/>
    <property type="match status" value="1"/>
</dbReference>
<evidence type="ECO:0000256" key="6">
    <source>
        <dbReference type="ARBA" id="ARBA00023027"/>
    </source>
</evidence>
<dbReference type="Gene3D" id="1.10.150.20">
    <property type="entry name" value="5' to 3' exonuclease, C-terminal subdomain"/>
    <property type="match status" value="1"/>
</dbReference>
<dbReference type="SUPFAM" id="SSF47794">
    <property type="entry name" value="Rad51 N-terminal domain-like"/>
    <property type="match status" value="1"/>
</dbReference>
<dbReference type="InterPro" id="IPR013839">
    <property type="entry name" value="DNAligase_adenylation"/>
</dbReference>
<keyword evidence="5" id="KW-0862">Zinc</keyword>
<dbReference type="PROSITE" id="PS50172">
    <property type="entry name" value="BRCT"/>
    <property type="match status" value="1"/>
</dbReference>
<dbReference type="Gene3D" id="3.40.50.10190">
    <property type="entry name" value="BRCT domain"/>
    <property type="match status" value="1"/>
</dbReference>
<keyword evidence="4" id="KW-0479">Metal-binding</keyword>
<accession>A0A6C0GZT1</accession>
<dbReference type="GO" id="GO:0000166">
    <property type="term" value="F:nucleotide binding"/>
    <property type="evidence" value="ECO:0007669"/>
    <property type="project" value="InterPro"/>
</dbReference>
<evidence type="ECO:0000256" key="7">
    <source>
        <dbReference type="ARBA" id="ARBA00034005"/>
    </source>
</evidence>
<dbReference type="GO" id="GO:0003911">
    <property type="term" value="F:DNA ligase (NAD+) activity"/>
    <property type="evidence" value="ECO:0007669"/>
    <property type="project" value="UniProtKB-EC"/>
</dbReference>
<dbReference type="InterPro" id="IPR013840">
    <property type="entry name" value="DNAligase_N"/>
</dbReference>
<dbReference type="InterPro" id="IPR004150">
    <property type="entry name" value="NAD_DNA_ligase_OB"/>
</dbReference>